<protein>
    <recommendedName>
        <fullName evidence="9">Homeobox domain-containing protein</fullName>
    </recommendedName>
</protein>
<evidence type="ECO:0000256" key="5">
    <source>
        <dbReference type="ARBA" id="ARBA00023242"/>
    </source>
</evidence>
<evidence type="ECO:0000313" key="10">
    <source>
        <dbReference type="EMBL" id="KAL3071222.1"/>
    </source>
</evidence>
<comment type="subcellular location">
    <subcellularLocation>
        <location evidence="1 6 7">Nucleus</location>
    </subcellularLocation>
</comment>
<dbReference type="InterPro" id="IPR051440">
    <property type="entry name" value="Goosecoid-like_HB"/>
</dbReference>
<feature type="region of interest" description="Disordered" evidence="8">
    <location>
        <begin position="97"/>
        <end position="184"/>
    </location>
</feature>
<dbReference type="SMART" id="SM00389">
    <property type="entry name" value="HOX"/>
    <property type="match status" value="1"/>
</dbReference>
<evidence type="ECO:0000256" key="1">
    <source>
        <dbReference type="ARBA" id="ARBA00004123"/>
    </source>
</evidence>
<keyword evidence="11" id="KW-1185">Reference proteome</keyword>
<keyword evidence="4 6" id="KW-0371">Homeobox</keyword>
<dbReference type="EMBL" id="JBICBT010001363">
    <property type="protein sequence ID" value="KAL3071222.1"/>
    <property type="molecule type" value="Genomic_DNA"/>
</dbReference>
<dbReference type="Pfam" id="PF00046">
    <property type="entry name" value="Homeodomain"/>
    <property type="match status" value="1"/>
</dbReference>
<organism evidence="10 11">
    <name type="scientific">Heterodera trifolii</name>
    <dbReference type="NCBI Taxonomy" id="157864"/>
    <lineage>
        <taxon>Eukaryota</taxon>
        <taxon>Metazoa</taxon>
        <taxon>Ecdysozoa</taxon>
        <taxon>Nematoda</taxon>
        <taxon>Chromadorea</taxon>
        <taxon>Rhabditida</taxon>
        <taxon>Tylenchina</taxon>
        <taxon>Tylenchomorpha</taxon>
        <taxon>Tylenchoidea</taxon>
        <taxon>Heteroderidae</taxon>
        <taxon>Heteroderinae</taxon>
        <taxon>Heterodera</taxon>
    </lineage>
</organism>
<evidence type="ECO:0000313" key="11">
    <source>
        <dbReference type="Proteomes" id="UP001620626"/>
    </source>
</evidence>
<dbReference type="GO" id="GO:0005634">
    <property type="term" value="C:nucleus"/>
    <property type="evidence" value="ECO:0007669"/>
    <property type="project" value="UniProtKB-SubCell"/>
</dbReference>
<evidence type="ECO:0000256" key="2">
    <source>
        <dbReference type="ARBA" id="ARBA00006503"/>
    </source>
</evidence>
<evidence type="ECO:0000256" key="8">
    <source>
        <dbReference type="SAM" id="MobiDB-lite"/>
    </source>
</evidence>
<evidence type="ECO:0000259" key="9">
    <source>
        <dbReference type="PROSITE" id="PS50071"/>
    </source>
</evidence>
<evidence type="ECO:0000256" key="6">
    <source>
        <dbReference type="PROSITE-ProRule" id="PRU00108"/>
    </source>
</evidence>
<dbReference type="CDD" id="cd00086">
    <property type="entry name" value="homeodomain"/>
    <property type="match status" value="1"/>
</dbReference>
<dbReference type="InterPro" id="IPR017970">
    <property type="entry name" value="Homeobox_CS"/>
</dbReference>
<dbReference type="Gene3D" id="1.10.10.60">
    <property type="entry name" value="Homeodomain-like"/>
    <property type="match status" value="1"/>
</dbReference>
<dbReference type="AlphaFoldDB" id="A0ABD2I081"/>
<gene>
    <name evidence="10" type="ORF">niasHT_035548</name>
</gene>
<comment type="caution">
    <text evidence="10">The sequence shown here is derived from an EMBL/GenBank/DDBJ whole genome shotgun (WGS) entry which is preliminary data.</text>
</comment>
<reference evidence="10 11" key="1">
    <citation type="submission" date="2024-10" db="EMBL/GenBank/DDBJ databases">
        <authorList>
            <person name="Kim D."/>
        </authorList>
    </citation>
    <scope>NUCLEOTIDE SEQUENCE [LARGE SCALE GENOMIC DNA]</scope>
    <source>
        <strain evidence="10">BH-2024</strain>
    </source>
</reference>
<dbReference type="InterPro" id="IPR009057">
    <property type="entry name" value="Homeodomain-like_sf"/>
</dbReference>
<feature type="compositionally biased region" description="Low complexity" evidence="8">
    <location>
        <begin position="261"/>
        <end position="278"/>
    </location>
</feature>
<keyword evidence="5 6" id="KW-0539">Nucleus</keyword>
<dbReference type="SUPFAM" id="SSF46689">
    <property type="entry name" value="Homeodomain-like"/>
    <property type="match status" value="1"/>
</dbReference>
<dbReference type="PANTHER" id="PTHR46643">
    <property type="entry name" value="HOMEOBOX PROTEIN GOOSECOID-RELATED"/>
    <property type="match status" value="1"/>
</dbReference>
<name>A0ABD2I081_9BILA</name>
<evidence type="ECO:0000256" key="3">
    <source>
        <dbReference type="ARBA" id="ARBA00023125"/>
    </source>
</evidence>
<keyword evidence="3 6" id="KW-0238">DNA-binding</keyword>
<feature type="domain" description="Homeobox" evidence="9">
    <location>
        <begin position="293"/>
        <end position="354"/>
    </location>
</feature>
<dbReference type="GO" id="GO:0003677">
    <property type="term" value="F:DNA binding"/>
    <property type="evidence" value="ECO:0007669"/>
    <property type="project" value="UniProtKB-UniRule"/>
</dbReference>
<evidence type="ECO:0000256" key="4">
    <source>
        <dbReference type="ARBA" id="ARBA00023155"/>
    </source>
</evidence>
<feature type="compositionally biased region" description="Basic and acidic residues" evidence="8">
    <location>
        <begin position="161"/>
        <end position="174"/>
    </location>
</feature>
<evidence type="ECO:0000256" key="7">
    <source>
        <dbReference type="RuleBase" id="RU000682"/>
    </source>
</evidence>
<dbReference type="PANTHER" id="PTHR46643:SF1">
    <property type="entry name" value="HOMEOBOX PROTEIN GOOSECOID-2"/>
    <property type="match status" value="1"/>
</dbReference>
<feature type="compositionally biased region" description="Low complexity" evidence="8">
    <location>
        <begin position="101"/>
        <end position="120"/>
    </location>
</feature>
<accession>A0ABD2I081</accession>
<feature type="region of interest" description="Disordered" evidence="8">
    <location>
        <begin position="248"/>
        <end position="278"/>
    </location>
</feature>
<comment type="similarity">
    <text evidence="2">Belongs to the paired homeobox family. Bicoid subfamily.</text>
</comment>
<dbReference type="PROSITE" id="PS00027">
    <property type="entry name" value="HOMEOBOX_1"/>
    <property type="match status" value="1"/>
</dbReference>
<feature type="compositionally biased region" description="Polar residues" evidence="8">
    <location>
        <begin position="248"/>
        <end position="260"/>
    </location>
</feature>
<dbReference type="InterPro" id="IPR001356">
    <property type="entry name" value="HD"/>
</dbReference>
<feature type="DNA-binding region" description="Homeobox" evidence="6">
    <location>
        <begin position="295"/>
        <end position="355"/>
    </location>
</feature>
<sequence length="526" mass="57943">MKISSLASNFSIENFLSKLCTLPTPPPNVSVTAPPSVRKPMFFRPFPAAMPTPEMAQSSATIFPPSTSMLWHPSTMLFVPDGLQFFTPISTAAGTMQNAKTMTSPPSSSSTTTGITTTASNEHKHQQQQKKLAASETDRKPGNDQMPKMAPKMSTNSNNAHGDDDHHDDKEDHHHHLVKIPSKNSAFSSLKKACTATVPTHFYGNHQSAPLHSLASFNVPLSSSSSSSSSSASALSICSNAFGTAMGQNKNNDHSSQQIGTTATTTVTTAPSTPSSAVFNYGTQQLNAMGSGKRKRRHRTIFTEDQLYLMEEAFIISHQHPDVQMRERLADKLKLRKERVEVWFKNRRAKERMKTRELQNNQQQMSKSQCMCCSRPSSDLMPTKRIKIDFQKGSAESREQPIVHDKRPKLKKQHQQQHVPVAHPQKIVPLPPHPQQMSPMAPQQYQQQQQPFFDFAKCFGTFGTAPGPAVTGDPMLMHQQHLALANSLSAAAAAGGAGGAFMQQMPAAMMAEQLLAFHHHSMTRRQ</sequence>
<dbReference type="PROSITE" id="PS50071">
    <property type="entry name" value="HOMEOBOX_2"/>
    <property type="match status" value="1"/>
</dbReference>
<proteinExistence type="inferred from homology"/>
<dbReference type="Proteomes" id="UP001620626">
    <property type="component" value="Unassembled WGS sequence"/>
</dbReference>